<dbReference type="AlphaFoldDB" id="A0A8J6Z8A6"/>
<evidence type="ECO:0000313" key="2">
    <source>
        <dbReference type="EMBL" id="MBE3638225.1"/>
    </source>
</evidence>
<name>A0A8J6Z8A6_9RHOB</name>
<gene>
    <name evidence="2" type="ORF">ICN82_08445</name>
</gene>
<reference evidence="2" key="1">
    <citation type="submission" date="2020-09" db="EMBL/GenBank/DDBJ databases">
        <title>A novel bacterium of genus Mangrovicoccus, isolated from South China Sea.</title>
        <authorList>
            <person name="Huang H."/>
            <person name="Mo K."/>
            <person name="Hu Y."/>
        </authorList>
    </citation>
    <scope>NUCLEOTIDE SEQUENCE</scope>
    <source>
        <strain evidence="2">HB182678</strain>
    </source>
</reference>
<protein>
    <recommendedName>
        <fullName evidence="4">PepSY domain-containing protein</fullName>
    </recommendedName>
</protein>
<accession>A0A8J6Z8A6</accession>
<keyword evidence="1" id="KW-0732">Signal</keyword>
<comment type="caution">
    <text evidence="2">The sequence shown here is derived from an EMBL/GenBank/DDBJ whole genome shotgun (WGS) entry which is preliminary data.</text>
</comment>
<proteinExistence type="predicted"/>
<sequence>MPVPSLFPAAAPRPRRLCALLVLAALPALPAFAQSPSQGALAALERLGIEAAELKHADRYDETFRGRAPSGAMVEVEIEADGRVSEMETAGHEGFPLSDAAPLLPQAVMDDATLPDDLRIEKLELDHDRIEIDGWSGSPRREVEAEFGHDGRLISFERD</sequence>
<evidence type="ECO:0008006" key="4">
    <source>
        <dbReference type="Google" id="ProtNLM"/>
    </source>
</evidence>
<dbReference type="EMBL" id="JACVXA010000019">
    <property type="protein sequence ID" value="MBE3638225.1"/>
    <property type="molecule type" value="Genomic_DNA"/>
</dbReference>
<keyword evidence="3" id="KW-1185">Reference proteome</keyword>
<dbReference type="RefSeq" id="WP_193181648.1">
    <property type="nucleotide sequence ID" value="NZ_JACVXA010000019.1"/>
</dbReference>
<evidence type="ECO:0000313" key="3">
    <source>
        <dbReference type="Proteomes" id="UP000609121"/>
    </source>
</evidence>
<organism evidence="2 3">
    <name type="scientific">Mangrovicoccus algicola</name>
    <dbReference type="NCBI Taxonomy" id="2771008"/>
    <lineage>
        <taxon>Bacteria</taxon>
        <taxon>Pseudomonadati</taxon>
        <taxon>Pseudomonadota</taxon>
        <taxon>Alphaproteobacteria</taxon>
        <taxon>Rhodobacterales</taxon>
        <taxon>Paracoccaceae</taxon>
        <taxon>Mangrovicoccus</taxon>
    </lineage>
</organism>
<feature type="chain" id="PRO_5035210738" description="PepSY domain-containing protein" evidence="1">
    <location>
        <begin position="34"/>
        <end position="159"/>
    </location>
</feature>
<evidence type="ECO:0000256" key="1">
    <source>
        <dbReference type="SAM" id="SignalP"/>
    </source>
</evidence>
<feature type="signal peptide" evidence="1">
    <location>
        <begin position="1"/>
        <end position="33"/>
    </location>
</feature>
<dbReference type="Proteomes" id="UP000609121">
    <property type="component" value="Unassembled WGS sequence"/>
</dbReference>